<dbReference type="GO" id="GO:0000045">
    <property type="term" value="P:autophagosome assembly"/>
    <property type="evidence" value="ECO:0007669"/>
    <property type="project" value="TreeGrafter"/>
</dbReference>
<feature type="compositionally biased region" description="Basic residues" evidence="6">
    <location>
        <begin position="578"/>
        <end position="589"/>
    </location>
</feature>
<feature type="compositionally biased region" description="Acidic residues" evidence="6">
    <location>
        <begin position="531"/>
        <end position="549"/>
    </location>
</feature>
<feature type="compositionally biased region" description="Basic and acidic residues" evidence="6">
    <location>
        <begin position="58"/>
        <end position="77"/>
    </location>
</feature>
<name>W6MSV2_9ASCO</name>
<dbReference type="GO" id="GO:2000220">
    <property type="term" value="P:regulation of pseudohyphal growth"/>
    <property type="evidence" value="ECO:0007669"/>
    <property type="project" value="EnsemblFungi"/>
</dbReference>
<dbReference type="InterPro" id="IPR011009">
    <property type="entry name" value="Kinase-like_dom_sf"/>
</dbReference>
<dbReference type="GO" id="GO:0005634">
    <property type="term" value="C:nucleus"/>
    <property type="evidence" value="ECO:0007669"/>
    <property type="project" value="EnsemblFungi"/>
</dbReference>
<feature type="compositionally biased region" description="Polar residues" evidence="6">
    <location>
        <begin position="492"/>
        <end position="503"/>
    </location>
</feature>
<dbReference type="GO" id="GO:0005829">
    <property type="term" value="C:cytosol"/>
    <property type="evidence" value="ECO:0007669"/>
    <property type="project" value="TreeGrafter"/>
</dbReference>
<feature type="region of interest" description="Disordered" evidence="6">
    <location>
        <begin position="691"/>
        <end position="720"/>
    </location>
</feature>
<dbReference type="PANTHER" id="PTHR24348">
    <property type="entry name" value="SERINE/THREONINE-PROTEIN KINASE UNC-51-RELATED"/>
    <property type="match status" value="1"/>
</dbReference>
<dbReference type="EC" id="2.7.11.1" evidence="1"/>
<dbReference type="Proteomes" id="UP000019384">
    <property type="component" value="Unassembled WGS sequence"/>
</dbReference>
<dbReference type="GO" id="GO:0010494">
    <property type="term" value="C:cytoplasmic stress granule"/>
    <property type="evidence" value="ECO:0007669"/>
    <property type="project" value="EnsemblFungi"/>
</dbReference>
<feature type="region of interest" description="Disordered" evidence="6">
    <location>
        <begin position="333"/>
        <end position="354"/>
    </location>
</feature>
<dbReference type="Gene3D" id="3.30.200.20">
    <property type="entry name" value="Phosphorylase Kinase, domain 1"/>
    <property type="match status" value="1"/>
</dbReference>
<proteinExistence type="predicted"/>
<dbReference type="Pfam" id="PF00069">
    <property type="entry name" value="Pkinase"/>
    <property type="match status" value="1"/>
</dbReference>
<feature type="compositionally biased region" description="Acidic residues" evidence="6">
    <location>
        <begin position="775"/>
        <end position="786"/>
    </location>
</feature>
<feature type="compositionally biased region" description="Polar residues" evidence="6">
    <location>
        <begin position="434"/>
        <end position="449"/>
    </location>
</feature>
<dbReference type="GO" id="GO:0000407">
    <property type="term" value="C:phagophore assembly site"/>
    <property type="evidence" value="ECO:0007669"/>
    <property type="project" value="TreeGrafter"/>
</dbReference>
<dbReference type="GO" id="GO:0005524">
    <property type="term" value="F:ATP binding"/>
    <property type="evidence" value="ECO:0007669"/>
    <property type="project" value="UniProtKB-KW"/>
</dbReference>
<evidence type="ECO:0000256" key="2">
    <source>
        <dbReference type="ARBA" id="ARBA00022679"/>
    </source>
</evidence>
<keyword evidence="4" id="KW-0418">Kinase</keyword>
<dbReference type="GO" id="GO:0016020">
    <property type="term" value="C:membrane"/>
    <property type="evidence" value="ECO:0007669"/>
    <property type="project" value="TreeGrafter"/>
</dbReference>
<dbReference type="PANTHER" id="PTHR24348:SF22">
    <property type="entry name" value="NON-SPECIFIC SERINE_THREONINE PROTEIN KINASE"/>
    <property type="match status" value="1"/>
</dbReference>
<reference evidence="8" key="2">
    <citation type="submission" date="2014-02" db="EMBL/GenBank/DDBJ databases">
        <title>Complete DNA sequence of /Kuraishia capsulata/ illustrates novel genomic features among budding yeasts (/Saccharomycotina/).</title>
        <authorList>
            <person name="Morales L."/>
            <person name="Noel B."/>
            <person name="Porcel B."/>
            <person name="Marcet-Houben M."/>
            <person name="Hullo M-F."/>
            <person name="Sacerdot C."/>
            <person name="Tekaia F."/>
            <person name="Leh-Louis V."/>
            <person name="Despons L."/>
            <person name="Khanna V."/>
            <person name="Aury J-M."/>
            <person name="Barbe V."/>
            <person name="Couloux A."/>
            <person name="Labadie K."/>
            <person name="Pelletier E."/>
            <person name="Souciet J-L."/>
            <person name="Boekhout T."/>
            <person name="Gabaldon T."/>
            <person name="Wincker P."/>
            <person name="Dujon B."/>
        </authorList>
    </citation>
    <scope>NUCLEOTIDE SEQUENCE</scope>
    <source>
        <strain evidence="8">CBS 1993</strain>
    </source>
</reference>
<feature type="compositionally biased region" description="Polar residues" evidence="6">
    <location>
        <begin position="463"/>
        <end position="477"/>
    </location>
</feature>
<dbReference type="InterPro" id="IPR045269">
    <property type="entry name" value="Atg1-like"/>
</dbReference>
<dbReference type="Gene3D" id="1.10.510.10">
    <property type="entry name" value="Transferase(Phosphotransferase) domain 1"/>
    <property type="match status" value="1"/>
</dbReference>
<reference evidence="8" key="1">
    <citation type="submission" date="2013-12" db="EMBL/GenBank/DDBJ databases">
        <authorList>
            <person name="Genoscope - CEA"/>
        </authorList>
    </citation>
    <scope>NUCLEOTIDE SEQUENCE</scope>
    <source>
        <strain evidence="8">CBS 1993</strain>
    </source>
</reference>
<keyword evidence="3" id="KW-0547">Nucleotide-binding</keyword>
<evidence type="ECO:0000256" key="4">
    <source>
        <dbReference type="ARBA" id="ARBA00022777"/>
    </source>
</evidence>
<dbReference type="AlphaFoldDB" id="W6MSV2"/>
<evidence type="ECO:0000256" key="1">
    <source>
        <dbReference type="ARBA" id="ARBA00012513"/>
    </source>
</evidence>
<evidence type="ECO:0000256" key="5">
    <source>
        <dbReference type="ARBA" id="ARBA00022840"/>
    </source>
</evidence>
<keyword evidence="5" id="KW-0067">ATP-binding</keyword>
<feature type="region of interest" description="Disordered" evidence="6">
    <location>
        <begin position="58"/>
        <end position="88"/>
    </location>
</feature>
<dbReference type="SMART" id="SM00220">
    <property type="entry name" value="S_TKc"/>
    <property type="match status" value="1"/>
</dbReference>
<evidence type="ECO:0000313" key="9">
    <source>
        <dbReference type="Proteomes" id="UP000019384"/>
    </source>
</evidence>
<dbReference type="GO" id="GO:0004674">
    <property type="term" value="F:protein serine/threonine kinase activity"/>
    <property type="evidence" value="ECO:0007669"/>
    <property type="project" value="UniProtKB-EC"/>
</dbReference>
<dbReference type="OrthoDB" id="4062651at2759"/>
<evidence type="ECO:0000256" key="6">
    <source>
        <dbReference type="SAM" id="MobiDB-lite"/>
    </source>
</evidence>
<dbReference type="PROSITE" id="PS50011">
    <property type="entry name" value="PROTEIN_KINASE_DOM"/>
    <property type="match status" value="1"/>
</dbReference>
<dbReference type="InterPro" id="IPR000719">
    <property type="entry name" value="Prot_kinase_dom"/>
</dbReference>
<dbReference type="GO" id="GO:0031929">
    <property type="term" value="P:TOR signaling"/>
    <property type="evidence" value="ECO:0007669"/>
    <property type="project" value="EnsemblFungi"/>
</dbReference>
<dbReference type="EMBL" id="HG793125">
    <property type="protein sequence ID" value="CDK24850.1"/>
    <property type="molecule type" value="Genomic_DNA"/>
</dbReference>
<dbReference type="PROSITE" id="PS00108">
    <property type="entry name" value="PROTEIN_KINASE_ST"/>
    <property type="match status" value="1"/>
</dbReference>
<feature type="domain" description="Protein kinase" evidence="7">
    <location>
        <begin position="18"/>
        <end position="322"/>
    </location>
</feature>
<dbReference type="InterPro" id="IPR008271">
    <property type="entry name" value="Ser/Thr_kinase_AS"/>
</dbReference>
<dbReference type="GO" id="GO:0008104">
    <property type="term" value="P:intracellular protein localization"/>
    <property type="evidence" value="ECO:0007669"/>
    <property type="project" value="EnsemblFungi"/>
</dbReference>
<gene>
    <name evidence="8" type="ORF">KUCA_T00000817001</name>
</gene>
<dbReference type="GO" id="GO:0043555">
    <property type="term" value="P:regulation of translation in response to stress"/>
    <property type="evidence" value="ECO:0007669"/>
    <property type="project" value="EnsemblFungi"/>
</dbReference>
<dbReference type="SUPFAM" id="SSF56112">
    <property type="entry name" value="Protein kinase-like (PK-like)"/>
    <property type="match status" value="1"/>
</dbReference>
<dbReference type="RefSeq" id="XP_022456865.1">
    <property type="nucleotide sequence ID" value="XM_022605392.1"/>
</dbReference>
<dbReference type="GO" id="GO:0016242">
    <property type="term" value="P:negative regulation of macroautophagy"/>
    <property type="evidence" value="ECO:0007669"/>
    <property type="project" value="EnsemblFungi"/>
</dbReference>
<organism evidence="8 9">
    <name type="scientific">Kuraishia capsulata CBS 1993</name>
    <dbReference type="NCBI Taxonomy" id="1382522"/>
    <lineage>
        <taxon>Eukaryota</taxon>
        <taxon>Fungi</taxon>
        <taxon>Dikarya</taxon>
        <taxon>Ascomycota</taxon>
        <taxon>Saccharomycotina</taxon>
        <taxon>Pichiomycetes</taxon>
        <taxon>Pichiales</taxon>
        <taxon>Pichiaceae</taxon>
        <taxon>Kuraishia</taxon>
    </lineage>
</organism>
<dbReference type="HOGENOM" id="CLU_008377_0_0_1"/>
<dbReference type="GeneID" id="34518253"/>
<keyword evidence="9" id="KW-1185">Reference proteome</keyword>
<sequence length="828" mass="93236">MGLTYKDYRDGGLLQDRYLKIGDISEGSFGIVTLAQDTKSNDTLVAVKYITQDPSDFKFRHNQGAKEDEKEHSKKENSNVQPEVAETAEKSLKPNGAYNMSVVLKEARQEIETLKKLGSHPNITELYDSFDTYLVLEYCVRGDLYDAIRNGYGPGSTRDILDVVGQLINAVEYAHDLGIYHRDIKPENILITEDWTIKLTDWGLATTEKYCTDFDVGSERYMAPELLDHKDIEYYDAEKVDLWSTGICLLNIVFGKNPFASATEKDRVFLHFAANRETLFDIFPSMSYDLFAVLKFVLALDPDNRNLQFMKDELAKVEHVTVDFDIEEYMRKSEEEKEEEEIQEVHETSEKSKSIPSVTVTESYKKFNNRGERKPLAIPTSFRRNGHYNNGETFEGHKRFDFNNKTFKRQDYFTPKSVFKNYIDNADRHREAARSTNWQSFRTKPVNNNNDKRAWRKGKSGYRSRNSYHNSSGTQYFKTPEQKVSMAKSPFGSRTYNSSSSRQGLYVPPNLRSPVLAMNSPLARPVRDDSPELEDIPSDRDDELFVLDDDYSREANGHSNDGGHAQHQSGGLHENHRTMSRWLKKHGRGSRNGNEKPQTLKGEDGHAMYPSLLLPSFMSPVKATSAATPVSASSSQTTATTVSGTLGKPVDVFGSDISSVGTSLTEPSVPMAVPNTKNGVYVPPHHRQTVAGRQPVRKSFNSRADALLSSSSGDKPSSRHRLLVPEAATTITTPLKAQQATVSSSVPAIGTDYWFNHFNDANVDWFELDDDDFDTSNDNDDYDNLETETSASDKKESKTQETVTVFGVGDGLELGSMRHAYPKAYPVA</sequence>
<evidence type="ECO:0000313" key="8">
    <source>
        <dbReference type="EMBL" id="CDK24850.1"/>
    </source>
</evidence>
<accession>W6MSV2</accession>
<feature type="region of interest" description="Disordered" evidence="6">
    <location>
        <begin position="775"/>
        <end position="800"/>
    </location>
</feature>
<keyword evidence="2" id="KW-0808">Transferase</keyword>
<evidence type="ECO:0000256" key="3">
    <source>
        <dbReference type="ARBA" id="ARBA00022741"/>
    </source>
</evidence>
<dbReference type="STRING" id="1382522.W6MSV2"/>
<evidence type="ECO:0000259" key="7">
    <source>
        <dbReference type="PROSITE" id="PS50011"/>
    </source>
</evidence>
<feature type="compositionally biased region" description="Basic and acidic residues" evidence="6">
    <location>
        <begin position="343"/>
        <end position="353"/>
    </location>
</feature>
<protein>
    <recommendedName>
        <fullName evidence="1">non-specific serine/threonine protein kinase</fullName>
        <ecNumber evidence="1">2.7.11.1</ecNumber>
    </recommendedName>
</protein>
<dbReference type="GO" id="GO:0005776">
    <property type="term" value="C:autophagosome"/>
    <property type="evidence" value="ECO:0007669"/>
    <property type="project" value="TreeGrafter"/>
</dbReference>
<feature type="region of interest" description="Disordered" evidence="6">
    <location>
        <begin position="433"/>
        <end position="604"/>
    </location>
</feature>